<dbReference type="Proteomes" id="UP001176961">
    <property type="component" value="Unassembled WGS sequence"/>
</dbReference>
<dbReference type="EMBL" id="CATQJL010000001">
    <property type="protein sequence ID" value="CAJ0591719.1"/>
    <property type="molecule type" value="Genomic_DNA"/>
</dbReference>
<gene>
    <name evidence="1" type="ORF">CYNAS_LOCUS3702</name>
</gene>
<evidence type="ECO:0000313" key="1">
    <source>
        <dbReference type="EMBL" id="CAJ0591719.1"/>
    </source>
</evidence>
<organism evidence="1 2">
    <name type="scientific">Cylicocyclus nassatus</name>
    <name type="common">Nematode worm</name>
    <dbReference type="NCBI Taxonomy" id="53992"/>
    <lineage>
        <taxon>Eukaryota</taxon>
        <taxon>Metazoa</taxon>
        <taxon>Ecdysozoa</taxon>
        <taxon>Nematoda</taxon>
        <taxon>Chromadorea</taxon>
        <taxon>Rhabditida</taxon>
        <taxon>Rhabditina</taxon>
        <taxon>Rhabditomorpha</taxon>
        <taxon>Strongyloidea</taxon>
        <taxon>Strongylidae</taxon>
        <taxon>Cylicocyclus</taxon>
    </lineage>
</organism>
<name>A0AA36DS12_CYLNA</name>
<proteinExistence type="predicted"/>
<protein>
    <submittedName>
        <fullName evidence="1">Uncharacterized protein</fullName>
    </submittedName>
</protein>
<sequence length="162" mass="18634">MIGRLDEKSRSHYFPTTLAESWTKSEGIESEGDAVTETKKSIYTYPTKCIEDQYMSPYPGGFPRPPYTLEDEAPNMEVERKGEICNIEELCSDLKVIGSECNFVEESPYPGGFPRAPYDVDAKEQETLQRDQRLYEAYPLEAKVRLLRKLCEGYLHEAKENM</sequence>
<comment type="caution">
    <text evidence="1">The sequence shown here is derived from an EMBL/GenBank/DDBJ whole genome shotgun (WGS) entry which is preliminary data.</text>
</comment>
<dbReference type="AlphaFoldDB" id="A0AA36DS12"/>
<accession>A0AA36DS12</accession>
<evidence type="ECO:0000313" key="2">
    <source>
        <dbReference type="Proteomes" id="UP001176961"/>
    </source>
</evidence>
<reference evidence="1" key="1">
    <citation type="submission" date="2023-07" db="EMBL/GenBank/DDBJ databases">
        <authorList>
            <consortium name="CYATHOMIX"/>
        </authorList>
    </citation>
    <scope>NUCLEOTIDE SEQUENCE</scope>
    <source>
        <strain evidence="1">N/A</strain>
    </source>
</reference>
<keyword evidence="2" id="KW-1185">Reference proteome</keyword>